<accession>A0A2R6WAI9</accession>
<protein>
    <submittedName>
        <fullName evidence="1">Uncharacterized protein</fullName>
    </submittedName>
</protein>
<dbReference type="Gramene" id="Mp4g15280.1">
    <property type="protein sequence ID" value="Mp4g15280.1.cds"/>
    <property type="gene ID" value="Mp4g15280"/>
</dbReference>
<evidence type="ECO:0000313" key="2">
    <source>
        <dbReference type="Proteomes" id="UP000244005"/>
    </source>
</evidence>
<dbReference type="Proteomes" id="UP000244005">
    <property type="component" value="Unassembled WGS sequence"/>
</dbReference>
<dbReference type="EMBL" id="KZ772791">
    <property type="protein sequence ID" value="PTQ30854.1"/>
    <property type="molecule type" value="Genomic_DNA"/>
</dbReference>
<gene>
    <name evidence="1" type="ORF">MARPO_0119s0052</name>
</gene>
<proteinExistence type="predicted"/>
<evidence type="ECO:0000313" key="1">
    <source>
        <dbReference type="EMBL" id="PTQ30854.1"/>
    </source>
</evidence>
<name>A0A2R6WAI9_MARPO</name>
<reference evidence="2" key="1">
    <citation type="journal article" date="2017" name="Cell">
        <title>Insights into land plant evolution garnered from the Marchantia polymorpha genome.</title>
        <authorList>
            <person name="Bowman J.L."/>
            <person name="Kohchi T."/>
            <person name="Yamato K.T."/>
            <person name="Jenkins J."/>
            <person name="Shu S."/>
            <person name="Ishizaki K."/>
            <person name="Yamaoka S."/>
            <person name="Nishihama R."/>
            <person name="Nakamura Y."/>
            <person name="Berger F."/>
            <person name="Adam C."/>
            <person name="Aki S.S."/>
            <person name="Althoff F."/>
            <person name="Araki T."/>
            <person name="Arteaga-Vazquez M.A."/>
            <person name="Balasubrmanian S."/>
            <person name="Barry K."/>
            <person name="Bauer D."/>
            <person name="Boehm C.R."/>
            <person name="Briginshaw L."/>
            <person name="Caballero-Perez J."/>
            <person name="Catarino B."/>
            <person name="Chen F."/>
            <person name="Chiyoda S."/>
            <person name="Chovatia M."/>
            <person name="Davies K.M."/>
            <person name="Delmans M."/>
            <person name="Demura T."/>
            <person name="Dierschke T."/>
            <person name="Dolan L."/>
            <person name="Dorantes-Acosta A.E."/>
            <person name="Eklund D.M."/>
            <person name="Florent S.N."/>
            <person name="Flores-Sandoval E."/>
            <person name="Fujiyama A."/>
            <person name="Fukuzawa H."/>
            <person name="Galik B."/>
            <person name="Grimanelli D."/>
            <person name="Grimwood J."/>
            <person name="Grossniklaus U."/>
            <person name="Hamada T."/>
            <person name="Haseloff J."/>
            <person name="Hetherington A.J."/>
            <person name="Higo A."/>
            <person name="Hirakawa Y."/>
            <person name="Hundley H.N."/>
            <person name="Ikeda Y."/>
            <person name="Inoue K."/>
            <person name="Inoue S.I."/>
            <person name="Ishida S."/>
            <person name="Jia Q."/>
            <person name="Kakita M."/>
            <person name="Kanazawa T."/>
            <person name="Kawai Y."/>
            <person name="Kawashima T."/>
            <person name="Kennedy M."/>
            <person name="Kinose K."/>
            <person name="Kinoshita T."/>
            <person name="Kohara Y."/>
            <person name="Koide E."/>
            <person name="Komatsu K."/>
            <person name="Kopischke S."/>
            <person name="Kubo M."/>
            <person name="Kyozuka J."/>
            <person name="Lagercrantz U."/>
            <person name="Lin S.S."/>
            <person name="Lindquist E."/>
            <person name="Lipzen A.M."/>
            <person name="Lu C.W."/>
            <person name="De Luna E."/>
            <person name="Martienssen R.A."/>
            <person name="Minamino N."/>
            <person name="Mizutani M."/>
            <person name="Mizutani M."/>
            <person name="Mochizuki N."/>
            <person name="Monte I."/>
            <person name="Mosher R."/>
            <person name="Nagasaki H."/>
            <person name="Nakagami H."/>
            <person name="Naramoto S."/>
            <person name="Nishitani K."/>
            <person name="Ohtani M."/>
            <person name="Okamoto T."/>
            <person name="Okumura M."/>
            <person name="Phillips J."/>
            <person name="Pollak B."/>
            <person name="Reinders A."/>
            <person name="Rovekamp M."/>
            <person name="Sano R."/>
            <person name="Sawa S."/>
            <person name="Schmid M.W."/>
            <person name="Shirakawa M."/>
            <person name="Solano R."/>
            <person name="Spunde A."/>
            <person name="Suetsugu N."/>
            <person name="Sugano S."/>
            <person name="Sugiyama A."/>
            <person name="Sun R."/>
            <person name="Suzuki Y."/>
            <person name="Takenaka M."/>
            <person name="Takezawa D."/>
            <person name="Tomogane H."/>
            <person name="Tsuzuki M."/>
            <person name="Ueda T."/>
            <person name="Umeda M."/>
            <person name="Ward J.M."/>
            <person name="Watanabe Y."/>
            <person name="Yazaki K."/>
            <person name="Yokoyama R."/>
            <person name="Yoshitake Y."/>
            <person name="Yotsui I."/>
            <person name="Zachgo S."/>
            <person name="Schmutz J."/>
        </authorList>
    </citation>
    <scope>NUCLEOTIDE SEQUENCE [LARGE SCALE GENOMIC DNA]</scope>
    <source>
        <strain evidence="2">Tak-1</strain>
    </source>
</reference>
<keyword evidence="2" id="KW-1185">Reference proteome</keyword>
<organism evidence="1 2">
    <name type="scientific">Marchantia polymorpha</name>
    <name type="common">Common liverwort</name>
    <name type="synonym">Marchantia aquatica</name>
    <dbReference type="NCBI Taxonomy" id="3197"/>
    <lineage>
        <taxon>Eukaryota</taxon>
        <taxon>Viridiplantae</taxon>
        <taxon>Streptophyta</taxon>
        <taxon>Embryophyta</taxon>
        <taxon>Marchantiophyta</taxon>
        <taxon>Marchantiopsida</taxon>
        <taxon>Marchantiidae</taxon>
        <taxon>Marchantiales</taxon>
        <taxon>Marchantiaceae</taxon>
        <taxon>Marchantia</taxon>
    </lineage>
</organism>
<dbReference type="AlphaFoldDB" id="A0A2R6WAI9"/>
<sequence>MRRRLLACVEGNGRKPRLVDNMIRERRARGKIAVAGKPASYSAARRSSYLSTKSLNATGETKREALASLSSARALARCSAYGVALLGWAIQRKAQPGCGLGSGWSNSRRD</sequence>